<protein>
    <recommendedName>
        <fullName evidence="2">SGNH_hydrolase domain containing protein</fullName>
    </recommendedName>
</protein>
<evidence type="ECO:0008006" key="2">
    <source>
        <dbReference type="Google" id="ProtNLM"/>
    </source>
</evidence>
<sequence>MILINGCSFTTGEESPISWTEFIPNSVNLAKAGASNDYIIRSTVLAIELEKKYDKAIIAWTSPNRIEIGDKHLTPSSQRKYGNIVDEVFEEWDENWAYWKFISQVELLHAYLNSKSIPHLFVSAFDIQQMASGKGLDCYLGWPNEGFVEWIGDCPKAPGGHPLDEGHVKIANKINEYIRRIGWIS</sequence>
<reference evidence="1" key="1">
    <citation type="submission" date="2020-04" db="EMBL/GenBank/DDBJ databases">
        <authorList>
            <person name="Chiriac C."/>
            <person name="Salcher M."/>
            <person name="Ghai R."/>
            <person name="Kavagutti S V."/>
        </authorList>
    </citation>
    <scope>NUCLEOTIDE SEQUENCE</scope>
</reference>
<proteinExistence type="predicted"/>
<evidence type="ECO:0000313" key="1">
    <source>
        <dbReference type="EMBL" id="CAB4133688.1"/>
    </source>
</evidence>
<accession>A0A6J5LG58</accession>
<organism evidence="1">
    <name type="scientific">uncultured Caudovirales phage</name>
    <dbReference type="NCBI Taxonomy" id="2100421"/>
    <lineage>
        <taxon>Viruses</taxon>
        <taxon>Duplodnaviria</taxon>
        <taxon>Heunggongvirae</taxon>
        <taxon>Uroviricota</taxon>
        <taxon>Caudoviricetes</taxon>
        <taxon>Peduoviridae</taxon>
        <taxon>Maltschvirus</taxon>
        <taxon>Maltschvirus maltsch</taxon>
    </lineage>
</organism>
<gene>
    <name evidence="1" type="ORF">UFOVP257_410</name>
</gene>
<name>A0A6J5LG58_9CAUD</name>
<dbReference type="EMBL" id="LR796274">
    <property type="protein sequence ID" value="CAB4133688.1"/>
    <property type="molecule type" value="Genomic_DNA"/>
</dbReference>